<evidence type="ECO:0000256" key="4">
    <source>
        <dbReference type="PIRSR" id="PIRSR031924-50"/>
    </source>
</evidence>
<keyword evidence="1 4" id="KW-0597">Phosphoprotein</keyword>
<gene>
    <name evidence="5" type="ORF">GWO12_11930</name>
</gene>
<evidence type="ECO:0000256" key="1">
    <source>
        <dbReference type="ARBA" id="ARBA00022553"/>
    </source>
</evidence>
<sequence>MNWNERSAPAALAACLALLGSLGWGCGGPAAREAEEPVVRLVVLVSVDQLPGQLFERYDSLYTGGFRRLLNEGRYYRRAVHDHGETWTSSGHATLSTGRYPSHHGIVANRWYSWVDDERVRIESVEDGGEALLGVPGRTGYSPANLEATAVADWLEASDAGGRVVSISAKPTTAITLTGQVQGHVYWYEDDVGRFVTSTYYMRQYPGWVERFNRNALPVLYADTIWECEVPERLRSLARHDSAGYEWDGAHVAFPHRYHAEVEDRADRRKFYDWWDHTPALDVATLGLARAAVDSLALGRRGSVDYLAIGLSQNDRIGHAFGPNSLEQLDNLLRVDRLLGDFLGHLDRTVGPGGYVLALSSDHGTPPVPAYAQERGDAGREPTAEELSAMRRLAREYLAAGDAASAGDRRARIVEALEALDIIADVMTVEELMREATDSFVALYKRSYYPNRLAGRLARYGLVVRYQPGTNWSGDATTHGSPYLYDRYVPLILFGAGVTAGISDEPVRTVDLAPTLAELAGIPYPAEVDGRPLVSR</sequence>
<name>A0AAE4ZBE4_9BACT</name>
<dbReference type="AlphaFoldDB" id="A0AAE4ZBE4"/>
<feature type="active site" description="Phosphothreonine intermediate" evidence="4">
    <location>
        <position position="88"/>
    </location>
</feature>
<evidence type="ECO:0000256" key="3">
    <source>
        <dbReference type="ARBA" id="ARBA00022729"/>
    </source>
</evidence>
<dbReference type="Pfam" id="PF01663">
    <property type="entry name" value="Phosphodiest"/>
    <property type="match status" value="1"/>
</dbReference>
<dbReference type="GO" id="GO:0046872">
    <property type="term" value="F:metal ion binding"/>
    <property type="evidence" value="ECO:0007669"/>
    <property type="project" value="UniProtKB-KW"/>
</dbReference>
<dbReference type="PANTHER" id="PTHR10151:SF120">
    <property type="entry name" value="BIS(5'-ADENOSYL)-TRIPHOSPHATASE"/>
    <property type="match status" value="1"/>
</dbReference>
<dbReference type="PANTHER" id="PTHR10151">
    <property type="entry name" value="ECTONUCLEOTIDE PYROPHOSPHATASE/PHOSPHODIESTERASE"/>
    <property type="match status" value="1"/>
</dbReference>
<evidence type="ECO:0000313" key="5">
    <source>
        <dbReference type="EMBL" id="NIR75801.1"/>
    </source>
</evidence>
<dbReference type="PIRSF" id="PIRSF031924">
    <property type="entry name" value="Pi-irrepressible_AP"/>
    <property type="match status" value="1"/>
</dbReference>
<dbReference type="EMBL" id="JAACAK010000096">
    <property type="protein sequence ID" value="NIR75801.1"/>
    <property type="molecule type" value="Genomic_DNA"/>
</dbReference>
<keyword evidence="2" id="KW-0479">Metal-binding</keyword>
<evidence type="ECO:0000313" key="6">
    <source>
        <dbReference type="Proteomes" id="UP000702544"/>
    </source>
</evidence>
<dbReference type="Gene3D" id="3.40.720.10">
    <property type="entry name" value="Alkaline Phosphatase, subunit A"/>
    <property type="match status" value="1"/>
</dbReference>
<proteinExistence type="predicted"/>
<dbReference type="InterPro" id="IPR017850">
    <property type="entry name" value="Alkaline_phosphatase_core_sf"/>
</dbReference>
<reference evidence="5 6" key="1">
    <citation type="submission" date="2020-01" db="EMBL/GenBank/DDBJ databases">
        <title>Genomes assembled from Gulf of Kutch pelagic sediment metagenomes.</title>
        <authorList>
            <person name="Chandrashekar M."/>
            <person name="Mahajan M.S."/>
            <person name="Dave K.J."/>
            <person name="Vatsa P."/>
            <person name="Nathani N.M."/>
        </authorList>
    </citation>
    <scope>NUCLEOTIDE SEQUENCE [LARGE SCALE GENOMIC DNA]</scope>
    <source>
        <strain evidence="5">KS3-K002</strain>
    </source>
</reference>
<dbReference type="Gene3D" id="3.30.1360.150">
    <property type="match status" value="1"/>
</dbReference>
<evidence type="ECO:0000256" key="2">
    <source>
        <dbReference type="ARBA" id="ARBA00022723"/>
    </source>
</evidence>
<dbReference type="GO" id="GO:0004035">
    <property type="term" value="F:alkaline phosphatase activity"/>
    <property type="evidence" value="ECO:0007669"/>
    <property type="project" value="InterPro"/>
</dbReference>
<comment type="caution">
    <text evidence="5">The sequence shown here is derived from an EMBL/GenBank/DDBJ whole genome shotgun (WGS) entry which is preliminary data.</text>
</comment>
<evidence type="ECO:0008006" key="7">
    <source>
        <dbReference type="Google" id="ProtNLM"/>
    </source>
</evidence>
<dbReference type="InterPro" id="IPR026263">
    <property type="entry name" value="Alkaline_phosphatase_prok"/>
</dbReference>
<organism evidence="5 6">
    <name type="scientific">Candidatus Kutchimonas denitrificans</name>
    <dbReference type="NCBI Taxonomy" id="3056748"/>
    <lineage>
        <taxon>Bacteria</taxon>
        <taxon>Pseudomonadati</taxon>
        <taxon>Gemmatimonadota</taxon>
        <taxon>Gemmatimonadia</taxon>
        <taxon>Candidatus Palauibacterales</taxon>
        <taxon>Candidatus Palauibacteraceae</taxon>
        <taxon>Candidatus Kutchimonas</taxon>
    </lineage>
</organism>
<protein>
    <recommendedName>
        <fullName evidence="7">Alkaline phosphatase family protein</fullName>
    </recommendedName>
</protein>
<dbReference type="InterPro" id="IPR002591">
    <property type="entry name" value="Phosphodiest/P_Trfase"/>
</dbReference>
<keyword evidence="3" id="KW-0732">Signal</keyword>
<dbReference type="Proteomes" id="UP000702544">
    <property type="component" value="Unassembled WGS sequence"/>
</dbReference>
<dbReference type="SUPFAM" id="SSF53649">
    <property type="entry name" value="Alkaline phosphatase-like"/>
    <property type="match status" value="1"/>
</dbReference>
<accession>A0AAE4ZBE4</accession>